<sequence>NEEETYEKNDEYIINNKNAGCDQENEKKGREVDPIAKLFKLIQINAKHTYRSEIKKSYFKAEIFLQICCICNTSEDIVQIDDQLPYCQECHSLPGEKRLMDQQI</sequence>
<proteinExistence type="predicted"/>
<keyword evidence="2" id="KW-1185">Reference proteome</keyword>
<organism evidence="1 2">
    <name type="scientific">Funneliformis geosporum</name>
    <dbReference type="NCBI Taxonomy" id="1117311"/>
    <lineage>
        <taxon>Eukaryota</taxon>
        <taxon>Fungi</taxon>
        <taxon>Fungi incertae sedis</taxon>
        <taxon>Mucoromycota</taxon>
        <taxon>Glomeromycotina</taxon>
        <taxon>Glomeromycetes</taxon>
        <taxon>Glomerales</taxon>
        <taxon>Glomeraceae</taxon>
        <taxon>Funneliformis</taxon>
    </lineage>
</organism>
<reference evidence="1" key="1">
    <citation type="submission" date="2022-08" db="EMBL/GenBank/DDBJ databases">
        <authorList>
            <person name="Kallberg Y."/>
            <person name="Tangrot J."/>
            <person name="Rosling A."/>
        </authorList>
    </citation>
    <scope>NUCLEOTIDE SEQUENCE</scope>
    <source>
        <strain evidence="1">Wild A</strain>
    </source>
</reference>
<dbReference type="Proteomes" id="UP001153678">
    <property type="component" value="Unassembled WGS sequence"/>
</dbReference>
<name>A0A9W4SZX6_9GLOM</name>
<dbReference type="EMBL" id="CAMKVN010004629">
    <property type="protein sequence ID" value="CAI2187435.1"/>
    <property type="molecule type" value="Genomic_DNA"/>
</dbReference>
<comment type="caution">
    <text evidence="1">The sequence shown here is derived from an EMBL/GenBank/DDBJ whole genome shotgun (WGS) entry which is preliminary data.</text>
</comment>
<feature type="non-terminal residue" evidence="1">
    <location>
        <position position="104"/>
    </location>
</feature>
<dbReference type="OrthoDB" id="2353565at2759"/>
<evidence type="ECO:0000313" key="2">
    <source>
        <dbReference type="Proteomes" id="UP001153678"/>
    </source>
</evidence>
<gene>
    <name evidence="1" type="ORF">FWILDA_LOCUS13079</name>
</gene>
<accession>A0A9W4SZX6</accession>
<evidence type="ECO:0000313" key="1">
    <source>
        <dbReference type="EMBL" id="CAI2187435.1"/>
    </source>
</evidence>
<protein>
    <submittedName>
        <fullName evidence="1">13929_t:CDS:1</fullName>
    </submittedName>
</protein>
<dbReference type="AlphaFoldDB" id="A0A9W4SZX6"/>